<sequence>MNLQPMWRKVLRACANAKNFKSCFLLDTQKRTGAANFDVTKKQRHFTR</sequence>
<reference evidence="1 2" key="1">
    <citation type="journal article" date="2024" name="Chem. Sci.">
        <title>Discovery of a lagriamide polyketide by integrated genome mining, isotopic labeling, and untargeted metabolomics.</title>
        <authorList>
            <person name="Fergusson C.H."/>
            <person name="Saulog J."/>
            <person name="Paulo B.S."/>
            <person name="Wilson D.M."/>
            <person name="Liu D.Y."/>
            <person name="Morehouse N.J."/>
            <person name="Waterworth S."/>
            <person name="Barkei J."/>
            <person name="Gray C.A."/>
            <person name="Kwan J.C."/>
            <person name="Eustaquio A.S."/>
            <person name="Linington R.G."/>
        </authorList>
    </citation>
    <scope>NUCLEOTIDE SEQUENCE [LARGE SCALE GENOMIC DNA]</scope>
    <source>
        <strain evidence="1 2">RL17-338-BIF-B</strain>
    </source>
</reference>
<organism evidence="1 2">
    <name type="scientific">Paraburkholderia acidicola</name>
    <dbReference type="NCBI Taxonomy" id="1912599"/>
    <lineage>
        <taxon>Bacteria</taxon>
        <taxon>Pseudomonadati</taxon>
        <taxon>Pseudomonadota</taxon>
        <taxon>Betaproteobacteria</taxon>
        <taxon>Burkholderiales</taxon>
        <taxon>Burkholderiaceae</taxon>
        <taxon>Paraburkholderia</taxon>
    </lineage>
</organism>
<dbReference type="RefSeq" id="WP_349544993.1">
    <property type="nucleotide sequence ID" value="NZ_JAOALG010000002.1"/>
</dbReference>
<gene>
    <name evidence="1" type="ORF">N0A02_28055</name>
</gene>
<comment type="caution">
    <text evidence="1">The sequence shown here is derived from an EMBL/GenBank/DDBJ whole genome shotgun (WGS) entry which is preliminary data.</text>
</comment>
<evidence type="ECO:0000313" key="2">
    <source>
        <dbReference type="Proteomes" id="UP001469089"/>
    </source>
</evidence>
<name>A0ABV1LVK7_9BURK</name>
<evidence type="ECO:0000313" key="1">
    <source>
        <dbReference type="EMBL" id="MEQ5843318.1"/>
    </source>
</evidence>
<dbReference type="Proteomes" id="UP001469089">
    <property type="component" value="Unassembled WGS sequence"/>
</dbReference>
<keyword evidence="2" id="KW-1185">Reference proteome</keyword>
<dbReference type="EMBL" id="JAOALG010000002">
    <property type="protein sequence ID" value="MEQ5843318.1"/>
    <property type="molecule type" value="Genomic_DNA"/>
</dbReference>
<protein>
    <submittedName>
        <fullName evidence="1">Uncharacterized protein</fullName>
    </submittedName>
</protein>
<accession>A0ABV1LVK7</accession>
<proteinExistence type="predicted"/>